<dbReference type="PANTHER" id="PTHR13484">
    <property type="entry name" value="FIP1-LIKE 1 PROTEIN"/>
    <property type="match status" value="1"/>
</dbReference>
<dbReference type="InterPro" id="IPR007854">
    <property type="entry name" value="Fip1_dom"/>
</dbReference>
<feature type="compositionally biased region" description="Acidic residues" evidence="5">
    <location>
        <begin position="1"/>
        <end position="15"/>
    </location>
</feature>
<feature type="compositionally biased region" description="Basic and acidic residues" evidence="5">
    <location>
        <begin position="122"/>
        <end position="133"/>
    </location>
</feature>
<comment type="similarity">
    <text evidence="2">Belongs to the FIP1 family.</text>
</comment>
<name>F4RVG0_MELLP</name>
<evidence type="ECO:0000259" key="6">
    <source>
        <dbReference type="Pfam" id="PF05182"/>
    </source>
</evidence>
<dbReference type="InParanoid" id="F4RVG0"/>
<dbReference type="OrthoDB" id="2507772at2759"/>
<comment type="subcellular location">
    <subcellularLocation>
        <location evidence="1">Nucleus</location>
    </subcellularLocation>
</comment>
<proteinExistence type="inferred from homology"/>
<evidence type="ECO:0000256" key="2">
    <source>
        <dbReference type="ARBA" id="ARBA00007459"/>
    </source>
</evidence>
<dbReference type="GO" id="GO:0005847">
    <property type="term" value="C:mRNA cleavage and polyadenylation specificity factor complex"/>
    <property type="evidence" value="ECO:0007669"/>
    <property type="project" value="TreeGrafter"/>
</dbReference>
<dbReference type="RefSeq" id="XP_007413065.1">
    <property type="nucleotide sequence ID" value="XM_007413003.1"/>
</dbReference>
<evidence type="ECO:0000256" key="1">
    <source>
        <dbReference type="ARBA" id="ARBA00004123"/>
    </source>
</evidence>
<feature type="region of interest" description="Disordered" evidence="5">
    <location>
        <begin position="47"/>
        <end position="248"/>
    </location>
</feature>
<gene>
    <name evidence="7" type="ORF">MELLADRAFT_78533</name>
</gene>
<feature type="region of interest" description="Disordered" evidence="5">
    <location>
        <begin position="1"/>
        <end position="34"/>
    </location>
</feature>
<reference evidence="8" key="1">
    <citation type="journal article" date="2011" name="Proc. Natl. Acad. Sci. U.S.A.">
        <title>Obligate biotrophy features unraveled by the genomic analysis of rust fungi.</title>
        <authorList>
            <person name="Duplessis S."/>
            <person name="Cuomo C.A."/>
            <person name="Lin Y.-C."/>
            <person name="Aerts A."/>
            <person name="Tisserant E."/>
            <person name="Veneault-Fourrey C."/>
            <person name="Joly D.L."/>
            <person name="Hacquard S."/>
            <person name="Amselem J."/>
            <person name="Cantarel B.L."/>
            <person name="Chiu R."/>
            <person name="Coutinho P.M."/>
            <person name="Feau N."/>
            <person name="Field M."/>
            <person name="Frey P."/>
            <person name="Gelhaye E."/>
            <person name="Goldberg J."/>
            <person name="Grabherr M.G."/>
            <person name="Kodira C.D."/>
            <person name="Kohler A."/>
            <person name="Kuees U."/>
            <person name="Lindquist E.A."/>
            <person name="Lucas S.M."/>
            <person name="Mago R."/>
            <person name="Mauceli E."/>
            <person name="Morin E."/>
            <person name="Murat C."/>
            <person name="Pangilinan J.L."/>
            <person name="Park R."/>
            <person name="Pearson M."/>
            <person name="Quesneville H."/>
            <person name="Rouhier N."/>
            <person name="Sakthikumar S."/>
            <person name="Salamov A.A."/>
            <person name="Schmutz J."/>
            <person name="Selles B."/>
            <person name="Shapiro H."/>
            <person name="Tanguay P."/>
            <person name="Tuskan G.A."/>
            <person name="Henrissat B."/>
            <person name="Van de Peer Y."/>
            <person name="Rouze P."/>
            <person name="Ellis J.G."/>
            <person name="Dodds P.N."/>
            <person name="Schein J.E."/>
            <person name="Zhong S."/>
            <person name="Hamelin R.C."/>
            <person name="Grigoriev I.V."/>
            <person name="Szabo L.J."/>
            <person name="Martin F."/>
        </authorList>
    </citation>
    <scope>NUCLEOTIDE SEQUENCE [LARGE SCALE GENOMIC DNA]</scope>
    <source>
        <strain evidence="8">98AG31 / pathotype 3-4-7</strain>
    </source>
</reference>
<keyword evidence="4" id="KW-0539">Nucleus</keyword>
<evidence type="ECO:0000256" key="4">
    <source>
        <dbReference type="ARBA" id="ARBA00023242"/>
    </source>
</evidence>
<dbReference type="AlphaFoldDB" id="F4RVG0"/>
<keyword evidence="8" id="KW-1185">Reference proteome</keyword>
<keyword evidence="3" id="KW-0507">mRNA processing</keyword>
<dbReference type="VEuPathDB" id="FungiDB:MELLADRAFT_78533"/>
<organism evidence="8">
    <name type="scientific">Melampsora larici-populina (strain 98AG31 / pathotype 3-4-7)</name>
    <name type="common">Poplar leaf rust fungus</name>
    <dbReference type="NCBI Taxonomy" id="747676"/>
    <lineage>
        <taxon>Eukaryota</taxon>
        <taxon>Fungi</taxon>
        <taxon>Dikarya</taxon>
        <taxon>Basidiomycota</taxon>
        <taxon>Pucciniomycotina</taxon>
        <taxon>Pucciniomycetes</taxon>
        <taxon>Pucciniales</taxon>
        <taxon>Melampsoraceae</taxon>
        <taxon>Melampsora</taxon>
    </lineage>
</organism>
<dbReference type="EMBL" id="GL883123">
    <property type="protein sequence ID" value="EGG03618.1"/>
    <property type="molecule type" value="Genomic_DNA"/>
</dbReference>
<dbReference type="InterPro" id="IPR051187">
    <property type="entry name" value="Pre-mRNA_3'-end_processing_reg"/>
</dbReference>
<dbReference type="STRING" id="747676.F4RVG0"/>
<feature type="compositionally biased region" description="Acidic residues" evidence="5">
    <location>
        <begin position="90"/>
        <end position="121"/>
    </location>
</feature>
<dbReference type="Proteomes" id="UP000001072">
    <property type="component" value="Unassembled WGS sequence"/>
</dbReference>
<dbReference type="PANTHER" id="PTHR13484:SF0">
    <property type="entry name" value="PRE-MRNA 3'-END-PROCESSING FACTOR FIP1"/>
    <property type="match status" value="1"/>
</dbReference>
<sequence>MDEDEAFLYGDDEVTTEPKNGITQSSSDAPPPVFKSTFEAVSRISATPELSEKPLAVETTSIPPLPPPIADIEQNVPNPFLNPAKSTEDITSDLESNGELEVNQEPDEDDDQEVEEEDSDDDLHIILEGDGTHLHSAPNARASVSTSRPEIPRESPAQPRAIDSTNATTEYKILERIEGKPAEPSTPGPAKPAPSISHNSYRNPYELPTHNRLPTPENFPRPATPPHDSSLGDQQPPINSEAPVPLTGYDDKDGTTLMNFDFDAIPESEKGWKKPGAHVADWFNYGFDETTWRWYVMKQKRHRADESWAANPFAAFATGNIQEAWDTLPSELKGIMMQTIMGPNAGTNGNHGPPMPPPPMPQMMVMNPMMQGMDMGGF</sequence>
<feature type="non-terminal residue" evidence="7">
    <location>
        <position position="378"/>
    </location>
</feature>
<protein>
    <recommendedName>
        <fullName evidence="6">Pre-mRNA polyadenylation factor Fip1 domain-containing protein</fullName>
    </recommendedName>
</protein>
<dbReference type="GO" id="GO:0006397">
    <property type="term" value="P:mRNA processing"/>
    <property type="evidence" value="ECO:0007669"/>
    <property type="project" value="UniProtKB-KW"/>
</dbReference>
<dbReference type="eggNOG" id="KOG1049">
    <property type="taxonomic scope" value="Eukaryota"/>
</dbReference>
<evidence type="ECO:0000256" key="5">
    <source>
        <dbReference type="SAM" id="MobiDB-lite"/>
    </source>
</evidence>
<dbReference type="KEGG" id="mlr:MELLADRAFT_78533"/>
<feature type="domain" description="Pre-mRNA polyadenylation factor Fip1" evidence="6">
    <location>
        <begin position="260"/>
        <end position="303"/>
    </location>
</feature>
<feature type="compositionally biased region" description="Polar residues" evidence="5">
    <location>
        <begin position="17"/>
        <end position="28"/>
    </location>
</feature>
<dbReference type="HOGENOM" id="CLU_732733_0_0_1"/>
<evidence type="ECO:0000313" key="7">
    <source>
        <dbReference type="EMBL" id="EGG03618.1"/>
    </source>
</evidence>
<accession>F4RVG0</accession>
<dbReference type="GeneID" id="18933127"/>
<feature type="compositionally biased region" description="Basic and acidic residues" evidence="5">
    <location>
        <begin position="172"/>
        <end position="181"/>
    </location>
</feature>
<evidence type="ECO:0000313" key="8">
    <source>
        <dbReference type="Proteomes" id="UP000001072"/>
    </source>
</evidence>
<dbReference type="Pfam" id="PF05182">
    <property type="entry name" value="Fip1"/>
    <property type="match status" value="1"/>
</dbReference>
<evidence type="ECO:0000256" key="3">
    <source>
        <dbReference type="ARBA" id="ARBA00022664"/>
    </source>
</evidence>